<evidence type="ECO:0000313" key="2">
    <source>
        <dbReference type="EMBL" id="KAJ5540501.1"/>
    </source>
</evidence>
<feature type="region of interest" description="Disordered" evidence="1">
    <location>
        <begin position="149"/>
        <end position="181"/>
    </location>
</feature>
<dbReference type="Proteomes" id="UP001220324">
    <property type="component" value="Unassembled WGS sequence"/>
</dbReference>
<proteinExistence type="predicted"/>
<feature type="compositionally biased region" description="Polar residues" evidence="1">
    <location>
        <begin position="26"/>
        <end position="35"/>
    </location>
</feature>
<dbReference type="AlphaFoldDB" id="A0AAD6CUL0"/>
<feature type="region of interest" description="Disordered" evidence="1">
    <location>
        <begin position="1"/>
        <end position="35"/>
    </location>
</feature>
<accession>A0AAD6CUL0</accession>
<comment type="caution">
    <text evidence="2">The sequence shown here is derived from an EMBL/GenBank/DDBJ whole genome shotgun (WGS) entry which is preliminary data.</text>
</comment>
<name>A0AAD6CUL0_9EURO</name>
<dbReference type="InterPro" id="IPR022190">
    <property type="entry name" value="DUF3716"/>
</dbReference>
<dbReference type="Pfam" id="PF12511">
    <property type="entry name" value="DUF3716"/>
    <property type="match status" value="1"/>
</dbReference>
<reference evidence="2 3" key="1">
    <citation type="journal article" date="2023" name="IMA Fungus">
        <title>Comparative genomic study of the Penicillium genus elucidates a diverse pangenome and 15 lateral gene transfer events.</title>
        <authorList>
            <person name="Petersen C."/>
            <person name="Sorensen T."/>
            <person name="Nielsen M.R."/>
            <person name="Sondergaard T.E."/>
            <person name="Sorensen J.L."/>
            <person name="Fitzpatrick D.A."/>
            <person name="Frisvad J.C."/>
            <person name="Nielsen K.L."/>
        </authorList>
    </citation>
    <scope>NUCLEOTIDE SEQUENCE [LARGE SCALE GENOMIC DNA]</scope>
    <source>
        <strain evidence="2 3">IBT 35679</strain>
    </source>
</reference>
<keyword evidence="3" id="KW-1185">Reference proteome</keyword>
<protein>
    <submittedName>
        <fullName evidence="2">Uncharacterized protein</fullName>
    </submittedName>
</protein>
<sequence length="293" mass="33104">MSDETPVSARIANRQANSNPIPPVPTETSTRDSGPWSNYILSTPWWVQVRSRLAKTDLMSALRLLPPRQELTLRPDYQNKWTGENLSREVGLEISNVEAATIHVVGTIQVDECTHCQQNDGPFALCVKAPGPSACGSCHWKEKTKDCSSYDASAPRSGRCCQPDSPATPRADPEKMRGKNHEDVRQELKGIFQERTVLKGKMNQLRLIIREARLASAKFAEMDCQNCDTPSVQQGVHLTNEYNIFLRNEFVRAQRALIDQIMTDFEKMLTRDLCLLDRLALLLKSWSRNDMGF</sequence>
<dbReference type="EMBL" id="JAQIZZ010000005">
    <property type="protein sequence ID" value="KAJ5540501.1"/>
    <property type="molecule type" value="Genomic_DNA"/>
</dbReference>
<organism evidence="2 3">
    <name type="scientific">Penicillium frequentans</name>
    <dbReference type="NCBI Taxonomy" id="3151616"/>
    <lineage>
        <taxon>Eukaryota</taxon>
        <taxon>Fungi</taxon>
        <taxon>Dikarya</taxon>
        <taxon>Ascomycota</taxon>
        <taxon>Pezizomycotina</taxon>
        <taxon>Eurotiomycetes</taxon>
        <taxon>Eurotiomycetidae</taxon>
        <taxon>Eurotiales</taxon>
        <taxon>Aspergillaceae</taxon>
        <taxon>Penicillium</taxon>
    </lineage>
</organism>
<gene>
    <name evidence="2" type="ORF">N7494_005577</name>
</gene>
<feature type="compositionally biased region" description="Basic and acidic residues" evidence="1">
    <location>
        <begin position="171"/>
        <end position="181"/>
    </location>
</feature>
<evidence type="ECO:0000313" key="3">
    <source>
        <dbReference type="Proteomes" id="UP001220324"/>
    </source>
</evidence>
<evidence type="ECO:0000256" key="1">
    <source>
        <dbReference type="SAM" id="MobiDB-lite"/>
    </source>
</evidence>